<dbReference type="Gene3D" id="3.30.420.10">
    <property type="entry name" value="Ribonuclease H-like superfamily/Ribonuclease H"/>
    <property type="match status" value="1"/>
</dbReference>
<proteinExistence type="predicted"/>
<organism evidence="1">
    <name type="scientific">Drosophila melanogaster</name>
    <name type="common">Fruit fly</name>
    <dbReference type="NCBI Taxonomy" id="7227"/>
    <lineage>
        <taxon>Eukaryota</taxon>
        <taxon>Metazoa</taxon>
        <taxon>Ecdysozoa</taxon>
        <taxon>Arthropoda</taxon>
        <taxon>Hexapoda</taxon>
        <taxon>Insecta</taxon>
        <taxon>Pterygota</taxon>
        <taxon>Neoptera</taxon>
        <taxon>Endopterygota</taxon>
        <taxon>Diptera</taxon>
        <taxon>Brachycera</taxon>
        <taxon>Muscomorpha</taxon>
        <taxon>Ephydroidea</taxon>
        <taxon>Drosophilidae</taxon>
        <taxon>Drosophila</taxon>
        <taxon>Sophophora</taxon>
    </lineage>
</organism>
<dbReference type="AlphaFoldDB" id="Q8IT53"/>
<evidence type="ECO:0000313" key="2">
    <source>
        <dbReference type="FlyBase" id="FBgn0066307"/>
    </source>
</evidence>
<dbReference type="InterPro" id="IPR036397">
    <property type="entry name" value="RNaseH_sf"/>
</dbReference>
<dbReference type="EMBL" id="AF541951">
    <property type="protein sequence ID" value="AAN34654.1"/>
    <property type="molecule type" value="Genomic_DNA"/>
</dbReference>
<gene>
    <name evidence="2" type="primary">ORF</name>
</gene>
<protein>
    <submittedName>
        <fullName evidence="1">Putative transposase</fullName>
    </submittedName>
</protein>
<reference evidence="1" key="1">
    <citation type="journal article" date="2002" name="Genome Biol.">
        <title>The transposable elements of the Drosophila melanogaster euchromatin: a genomics perspective.</title>
        <authorList>
            <person name="Kaminker J.S."/>
            <person name="Bergman C.M."/>
            <person name="Kronmiller B."/>
            <person name="Carlson J."/>
            <person name="Svirskas R."/>
            <person name="Patel S."/>
            <person name="Frise E."/>
            <person name="Wheeler D.A."/>
            <person name="Lewis S.E."/>
            <person name="Rubin G.M."/>
            <person name="Ashburner M."/>
            <person name="Celniker S.E."/>
        </authorList>
    </citation>
    <scope>NUCLEOTIDE SEQUENCE</scope>
</reference>
<sequence length="102" mass="12603">MKEVDINSYEKRLSFALEYKEKPIEFWFDVLWTDEIGFQFQRSFSKKFMHFPKKLKVECRPANQSIWWWHGDVLGLFKLLWIWRHGTDRGYNKSNRIPPYLK</sequence>
<dbReference type="FlyBase" id="FBgn0066307">
    <property type="gene designation" value="Bari2\ORF"/>
</dbReference>
<dbReference type="GO" id="GO:0003676">
    <property type="term" value="F:nucleic acid binding"/>
    <property type="evidence" value="ECO:0007669"/>
    <property type="project" value="InterPro"/>
</dbReference>
<evidence type="ECO:0000313" key="1">
    <source>
        <dbReference type="EMBL" id="AAN34654.1"/>
    </source>
</evidence>
<accession>Q8IT53</accession>
<name>Q8IT53_DROME</name>